<organism evidence="1 2">
    <name type="scientific">Clydaea vesicula</name>
    <dbReference type="NCBI Taxonomy" id="447962"/>
    <lineage>
        <taxon>Eukaryota</taxon>
        <taxon>Fungi</taxon>
        <taxon>Fungi incertae sedis</taxon>
        <taxon>Chytridiomycota</taxon>
        <taxon>Chytridiomycota incertae sedis</taxon>
        <taxon>Chytridiomycetes</taxon>
        <taxon>Lobulomycetales</taxon>
        <taxon>Lobulomycetaceae</taxon>
        <taxon>Clydaea</taxon>
    </lineage>
</organism>
<comment type="caution">
    <text evidence="1">The sequence shown here is derived from an EMBL/GenBank/DDBJ whole genome shotgun (WGS) entry which is preliminary data.</text>
</comment>
<sequence length="71" mass="8034">MKFSCFLKRLSLLSNLTVNDYNYLNQNSESLLPKKRLDLNSSSDDDSNLIDCGFIPSNVPAYVIPSTNLIY</sequence>
<name>A0AAD5XXZ7_9FUNG</name>
<evidence type="ECO:0000313" key="2">
    <source>
        <dbReference type="Proteomes" id="UP001211065"/>
    </source>
</evidence>
<dbReference type="EMBL" id="JADGJW010000906">
    <property type="protein sequence ID" value="KAJ3210124.1"/>
    <property type="molecule type" value="Genomic_DNA"/>
</dbReference>
<reference evidence="1" key="1">
    <citation type="submission" date="2020-05" db="EMBL/GenBank/DDBJ databases">
        <title>Phylogenomic resolution of chytrid fungi.</title>
        <authorList>
            <person name="Stajich J.E."/>
            <person name="Amses K."/>
            <person name="Simmons R."/>
            <person name="Seto K."/>
            <person name="Myers J."/>
            <person name="Bonds A."/>
            <person name="Quandt C.A."/>
            <person name="Barry K."/>
            <person name="Liu P."/>
            <person name="Grigoriev I."/>
            <person name="Longcore J.E."/>
            <person name="James T.Y."/>
        </authorList>
    </citation>
    <scope>NUCLEOTIDE SEQUENCE</scope>
    <source>
        <strain evidence="1">JEL0476</strain>
    </source>
</reference>
<keyword evidence="2" id="KW-1185">Reference proteome</keyword>
<dbReference type="Proteomes" id="UP001211065">
    <property type="component" value="Unassembled WGS sequence"/>
</dbReference>
<accession>A0AAD5XXZ7</accession>
<proteinExistence type="predicted"/>
<gene>
    <name evidence="1" type="ORF">HK099_008357</name>
</gene>
<dbReference type="AlphaFoldDB" id="A0AAD5XXZ7"/>
<evidence type="ECO:0000313" key="1">
    <source>
        <dbReference type="EMBL" id="KAJ3210124.1"/>
    </source>
</evidence>
<protein>
    <submittedName>
        <fullName evidence="1">Uncharacterized protein</fullName>
    </submittedName>
</protein>